<dbReference type="RefSeq" id="XP_003017999.1">
    <property type="nucleotide sequence ID" value="XM_003017953.1"/>
</dbReference>
<evidence type="ECO:0000313" key="8">
    <source>
        <dbReference type="Proteomes" id="UP000008383"/>
    </source>
</evidence>
<organism evidence="7 8">
    <name type="scientific">Trichophyton verrucosum (strain HKI 0517)</name>
    <dbReference type="NCBI Taxonomy" id="663202"/>
    <lineage>
        <taxon>Eukaryota</taxon>
        <taxon>Fungi</taxon>
        <taxon>Dikarya</taxon>
        <taxon>Ascomycota</taxon>
        <taxon>Pezizomycotina</taxon>
        <taxon>Eurotiomycetes</taxon>
        <taxon>Eurotiomycetidae</taxon>
        <taxon>Onygenales</taxon>
        <taxon>Arthrodermataceae</taxon>
        <taxon>Trichophyton</taxon>
    </lineage>
</organism>
<dbReference type="GeneID" id="9579127"/>
<dbReference type="GO" id="GO:0000221">
    <property type="term" value="C:vacuolar proton-transporting V-type ATPase, V1 domain"/>
    <property type="evidence" value="ECO:0007669"/>
    <property type="project" value="InterPro"/>
</dbReference>
<keyword evidence="3" id="KW-0375">Hydrogen ion transport</keyword>
<feature type="region of interest" description="Disordered" evidence="5">
    <location>
        <begin position="686"/>
        <end position="731"/>
    </location>
</feature>
<dbReference type="FunFam" id="1.25.10.10:FF:000326">
    <property type="entry name" value="V-type proton ATPase subunit H"/>
    <property type="match status" value="1"/>
</dbReference>
<dbReference type="PANTHER" id="PTHR10698">
    <property type="entry name" value="V-TYPE PROTON ATPASE SUBUNIT H"/>
    <property type="match status" value="1"/>
</dbReference>
<dbReference type="FunFam" id="1.25.40.150:FF:000002">
    <property type="entry name" value="V-type proton ATPase subunit H"/>
    <property type="match status" value="1"/>
</dbReference>
<comment type="caution">
    <text evidence="7">The sequence shown here is derived from an EMBL/GenBank/DDBJ whole genome shotgun (WGS) entry which is preliminary data.</text>
</comment>
<feature type="region of interest" description="Disordered" evidence="5">
    <location>
        <begin position="621"/>
        <end position="660"/>
    </location>
</feature>
<dbReference type="KEGG" id="tve:TRV_08003"/>
<dbReference type="Gene3D" id="1.25.40.150">
    <property type="entry name" value="V-type ATPase, subunit H, C-terminal domain"/>
    <property type="match status" value="1"/>
</dbReference>
<feature type="compositionally biased region" description="Basic and acidic residues" evidence="5">
    <location>
        <begin position="710"/>
        <end position="724"/>
    </location>
</feature>
<evidence type="ECO:0000313" key="7">
    <source>
        <dbReference type="EMBL" id="EFE37354.1"/>
    </source>
</evidence>
<reference evidence="8" key="1">
    <citation type="journal article" date="2011" name="Genome Biol.">
        <title>Comparative and functional genomics provide insights into the pathogenicity of dermatophytic fungi.</title>
        <authorList>
            <person name="Burmester A."/>
            <person name="Shelest E."/>
            <person name="Gloeckner G."/>
            <person name="Heddergott C."/>
            <person name="Schindler S."/>
            <person name="Staib P."/>
            <person name="Heidel A."/>
            <person name="Felder M."/>
            <person name="Petzold A."/>
            <person name="Szafranski K."/>
            <person name="Feuermann M."/>
            <person name="Pedruzzi I."/>
            <person name="Priebe S."/>
            <person name="Groth M."/>
            <person name="Winkler R."/>
            <person name="Li W."/>
            <person name="Kniemeyer O."/>
            <person name="Schroeckh V."/>
            <person name="Hertweck C."/>
            <person name="Hube B."/>
            <person name="White T.C."/>
            <person name="Platzer M."/>
            <person name="Guthke R."/>
            <person name="Heitman J."/>
            <person name="Woestemeyer J."/>
            <person name="Zipfel P.F."/>
            <person name="Monod M."/>
            <person name="Brakhage A.A."/>
        </authorList>
    </citation>
    <scope>NUCLEOTIDE SEQUENCE [LARGE SCALE GENOMIC DNA]</scope>
    <source>
        <strain evidence="8">HKI 0517</strain>
    </source>
</reference>
<keyword evidence="4" id="KW-0406">Ion transport</keyword>
<dbReference type="Pfam" id="PF11698">
    <property type="entry name" value="V-ATPase_H_C"/>
    <property type="match status" value="1"/>
</dbReference>
<dbReference type="SUPFAM" id="SSF48371">
    <property type="entry name" value="ARM repeat"/>
    <property type="match status" value="1"/>
</dbReference>
<proteinExistence type="inferred from homology"/>
<comment type="similarity">
    <text evidence="1">Belongs to the V-ATPase H subunit family.</text>
</comment>
<keyword evidence="2" id="KW-0813">Transport</keyword>
<feature type="region of interest" description="Disordered" evidence="5">
    <location>
        <begin position="475"/>
        <end position="495"/>
    </location>
</feature>
<dbReference type="InterPro" id="IPR016024">
    <property type="entry name" value="ARM-type_fold"/>
</dbReference>
<evidence type="ECO:0000256" key="5">
    <source>
        <dbReference type="SAM" id="MobiDB-lite"/>
    </source>
</evidence>
<sequence>MSLEPPTYLTSLQNNIRARPIPWEGAVRAGNITEEQLKRVKAVDKVRKDSRQKTIEKDVAAYTSLLAGNGSEKSILESATRRTDIIQYILVLAGDLISDVPALTSALVESSESYRHFLPLLTNSTNSEDPIPLLTSSLLANLVSASLRATSKTSPKDEVALPKLYAYLSTLTKSADTGLQDIGVQGYSALLRTKRSREIFWKERNDTVEPLIGILRAAAGPTKDNGSSLGGSRAGETGISGGVGIQLLYHVLLVLWQLSFEADLIGAQLESEHEIIALYTNLLRLSPKEKTTRLLLSTLRNLLSSSKANLLPNAVVVRLPAMLSNLNSRHLSDPDLLEDLSALTEMLDEYTKKQTTFDEYAAEVQAGHLRWSPPHRNPTFWRENARRILDEDGGSLPKKLVEILSKDWETDKQVLAIACNDVGCLVREVPERRHQLDKLGLKARVMALMTDREESVRWESLRAVGEWLRYTTAQQKPTPEVRNRDPVCHQDQKPQTTSHWPVTMLRIFKKQGQDASHWTGSIKAGIRYVPCRTRKPSHRSRNGLHRRSKETSTSSVAFAWDEGTPQLMAAGSPYIKIFKYALFPPPVKSLTQHTYAINKEEHSIPCPGACGIKATTNDEDNLGVRTEFRAKGRRKPDRRTEDEKTKRRKERPKRGLSACRPRDSALAPKFFRLSKSGGCWTSLRESWEAPEPTPPLVHPVKGGTANEQETPERAKRERQRDGDVKPGQYGGFSIGGDHYGATRRHSCLSSELLLGQYAHFLDFEFLFSLQLLPKRLQLRIYPFAAAGAAANSQKAATAQRRSFALDG</sequence>
<feature type="compositionally biased region" description="Basic residues" evidence="5">
    <location>
        <begin position="533"/>
        <end position="548"/>
    </location>
</feature>
<dbReference type="InterPro" id="IPR011987">
    <property type="entry name" value="ATPase_V1-cplx_hsu_C"/>
</dbReference>
<protein>
    <recommendedName>
        <fullName evidence="6">ATPase V1 complex subunit H C-terminal domain-containing protein</fullName>
    </recommendedName>
</protein>
<dbReference type="InterPro" id="IPR011989">
    <property type="entry name" value="ARM-like"/>
</dbReference>
<feature type="region of interest" description="Disordered" evidence="5">
    <location>
        <begin position="533"/>
        <end position="552"/>
    </location>
</feature>
<name>D4DLC9_TRIVH</name>
<keyword evidence="8" id="KW-1185">Reference proteome</keyword>
<dbReference type="OrthoDB" id="10263554at2759"/>
<feature type="compositionally biased region" description="Basic and acidic residues" evidence="5">
    <location>
        <begin position="479"/>
        <end position="492"/>
    </location>
</feature>
<dbReference type="Pfam" id="PF03224">
    <property type="entry name" value="V-ATPase_H_N"/>
    <property type="match status" value="1"/>
</dbReference>
<evidence type="ECO:0000256" key="3">
    <source>
        <dbReference type="ARBA" id="ARBA00022781"/>
    </source>
</evidence>
<dbReference type="InterPro" id="IPR004908">
    <property type="entry name" value="ATPase_V1-cplx_hsu"/>
</dbReference>
<dbReference type="PANTHER" id="PTHR10698:SF0">
    <property type="entry name" value="V-TYPE PROTON ATPASE SUBUNIT H"/>
    <property type="match status" value="1"/>
</dbReference>
<dbReference type="EMBL" id="ACYE01000502">
    <property type="protein sequence ID" value="EFE37354.1"/>
    <property type="molecule type" value="Genomic_DNA"/>
</dbReference>
<dbReference type="InterPro" id="IPR038497">
    <property type="entry name" value="ATPase_V1-cplx_hsu_C_sf"/>
</dbReference>
<evidence type="ECO:0000259" key="6">
    <source>
        <dbReference type="Pfam" id="PF11698"/>
    </source>
</evidence>
<evidence type="ECO:0000256" key="2">
    <source>
        <dbReference type="ARBA" id="ARBA00022448"/>
    </source>
</evidence>
<dbReference type="HOGENOM" id="CLU_349221_0_0_1"/>
<evidence type="ECO:0000256" key="1">
    <source>
        <dbReference type="ARBA" id="ARBA00008613"/>
    </source>
</evidence>
<feature type="domain" description="ATPase V1 complex subunit H C-terminal" evidence="6">
    <location>
        <begin position="354"/>
        <end position="470"/>
    </location>
</feature>
<dbReference type="GO" id="GO:0046961">
    <property type="term" value="F:proton-transporting ATPase activity, rotational mechanism"/>
    <property type="evidence" value="ECO:0007669"/>
    <property type="project" value="InterPro"/>
</dbReference>
<dbReference type="GO" id="GO:0000329">
    <property type="term" value="C:fungal-type vacuole membrane"/>
    <property type="evidence" value="ECO:0007669"/>
    <property type="project" value="TreeGrafter"/>
</dbReference>
<dbReference type="Proteomes" id="UP000008383">
    <property type="component" value="Unassembled WGS sequence"/>
</dbReference>
<accession>D4DLC9</accession>
<dbReference type="AlphaFoldDB" id="D4DLC9"/>
<gene>
    <name evidence="7" type="ORF">TRV_08003</name>
</gene>
<dbReference type="Gene3D" id="1.25.10.10">
    <property type="entry name" value="Leucine-rich Repeat Variant"/>
    <property type="match status" value="1"/>
</dbReference>
<evidence type="ECO:0000256" key="4">
    <source>
        <dbReference type="ARBA" id="ARBA00023065"/>
    </source>
</evidence>